<dbReference type="NCBIfam" id="TIGR00360">
    <property type="entry name" value="ComEC_N-term"/>
    <property type="match status" value="1"/>
</dbReference>
<evidence type="ECO:0008006" key="11">
    <source>
        <dbReference type="Google" id="ProtNLM"/>
    </source>
</evidence>
<evidence type="ECO:0000256" key="1">
    <source>
        <dbReference type="ARBA" id="ARBA00004651"/>
    </source>
</evidence>
<keyword evidence="3 6" id="KW-0812">Transmembrane</keyword>
<dbReference type="AlphaFoldDB" id="A0A1G2EAV3"/>
<comment type="caution">
    <text evidence="9">The sequence shown here is derived from an EMBL/GenBank/DDBJ whole genome shotgun (WGS) entry which is preliminary data.</text>
</comment>
<feature type="transmembrane region" description="Helical" evidence="6">
    <location>
        <begin position="428"/>
        <end position="446"/>
    </location>
</feature>
<feature type="domain" description="DUF4131" evidence="8">
    <location>
        <begin position="5"/>
        <end position="99"/>
    </location>
</feature>
<accession>A0A1G2EAV3</accession>
<feature type="transmembrane region" description="Helical" evidence="6">
    <location>
        <begin position="366"/>
        <end position="389"/>
    </location>
</feature>
<feature type="transmembrane region" description="Helical" evidence="6">
    <location>
        <begin position="302"/>
        <end position="322"/>
    </location>
</feature>
<evidence type="ECO:0000256" key="3">
    <source>
        <dbReference type="ARBA" id="ARBA00022692"/>
    </source>
</evidence>
<feature type="transmembrane region" description="Helical" evidence="6">
    <location>
        <begin position="233"/>
        <end position="266"/>
    </location>
</feature>
<feature type="transmembrane region" description="Helical" evidence="6">
    <location>
        <begin position="401"/>
        <end position="422"/>
    </location>
</feature>
<feature type="transmembrane region" description="Helical" evidence="6">
    <location>
        <begin position="278"/>
        <end position="296"/>
    </location>
</feature>
<dbReference type="InterPro" id="IPR025405">
    <property type="entry name" value="DUF4131"/>
</dbReference>
<protein>
    <recommendedName>
        <fullName evidence="11">ComEC/Rec2-related protein domain-containing protein</fullName>
    </recommendedName>
</protein>
<keyword evidence="4 6" id="KW-1133">Transmembrane helix</keyword>
<feature type="domain" description="ComEC/Rec2-related protein" evidence="7">
    <location>
        <begin position="179"/>
        <end position="447"/>
    </location>
</feature>
<dbReference type="InterPro" id="IPR052159">
    <property type="entry name" value="Competence_DNA_uptake"/>
</dbReference>
<dbReference type="Pfam" id="PF13567">
    <property type="entry name" value="DUF4131"/>
    <property type="match status" value="1"/>
</dbReference>
<evidence type="ECO:0000256" key="5">
    <source>
        <dbReference type="ARBA" id="ARBA00023136"/>
    </source>
</evidence>
<evidence type="ECO:0000259" key="8">
    <source>
        <dbReference type="Pfam" id="PF13567"/>
    </source>
</evidence>
<dbReference type="PANTHER" id="PTHR30619">
    <property type="entry name" value="DNA INTERNALIZATION/COMPETENCE PROTEIN COMEC/REC2"/>
    <property type="match status" value="1"/>
</dbReference>
<dbReference type="EMBL" id="MHMG01000029">
    <property type="protein sequence ID" value="OGZ22984.1"/>
    <property type="molecule type" value="Genomic_DNA"/>
</dbReference>
<proteinExistence type="predicted"/>
<dbReference type="PANTHER" id="PTHR30619:SF7">
    <property type="entry name" value="BETA-LACTAMASE DOMAIN PROTEIN"/>
    <property type="match status" value="1"/>
</dbReference>
<dbReference type="GO" id="GO:0005886">
    <property type="term" value="C:plasma membrane"/>
    <property type="evidence" value="ECO:0007669"/>
    <property type="project" value="UniProtKB-SubCell"/>
</dbReference>
<gene>
    <name evidence="9" type="ORF">A3A08_00390</name>
</gene>
<feature type="transmembrane region" description="Helical" evidence="6">
    <location>
        <begin position="6"/>
        <end position="25"/>
    </location>
</feature>
<dbReference type="Proteomes" id="UP000176406">
    <property type="component" value="Unassembled WGS sequence"/>
</dbReference>
<sequence>MTPSKILLYFCLAFICGIFFYSFFIDNPAAGKEGNVNLVGIISQEPDVSQKSQKIVIKAGGNPSTSLGTRILLTTGRYPEYKYGDKLKITGKLEAPAVFKRGDEDKSSSSPFAIARDFNYKNYLAKDGIYSVMSFPEIEIIGQGFGNPIVGALISFKNKFKNIAESFISPPEVGILEALIFGDEGQISKDWQEKLNLTGTRHIAAVSGMNITIIASLILTFLLSLGLWRGQAFYLSVALLLLYILMIGAPASSVRAGVMAGIFLFAQKSGRMSQGQRAVIFAAAFMLALNPLLLRFDIGFQLSFLAVMGIIYLQPIFSNWLRRIPDFKFFPLRATIAATLSAQVFTLPILIYNFGYVSLVSLPANILIVPFLAPITILIFIFGLSGMIFLPFGQIFSFPVWFALSYLTKIIDIFARIPLAVLKIEHLHWIWLAVFYLILGFFIWRWQESQKLKFLKY</sequence>
<keyword evidence="5 6" id="KW-0472">Membrane</keyword>
<evidence type="ECO:0000313" key="9">
    <source>
        <dbReference type="EMBL" id="OGZ22984.1"/>
    </source>
</evidence>
<dbReference type="Pfam" id="PF03772">
    <property type="entry name" value="Competence"/>
    <property type="match status" value="1"/>
</dbReference>
<evidence type="ECO:0000256" key="4">
    <source>
        <dbReference type="ARBA" id="ARBA00022989"/>
    </source>
</evidence>
<evidence type="ECO:0000256" key="6">
    <source>
        <dbReference type="SAM" id="Phobius"/>
    </source>
</evidence>
<reference evidence="9 10" key="1">
    <citation type="journal article" date="2016" name="Nat. Commun.">
        <title>Thousands of microbial genomes shed light on interconnected biogeochemical processes in an aquifer system.</title>
        <authorList>
            <person name="Anantharaman K."/>
            <person name="Brown C.T."/>
            <person name="Hug L.A."/>
            <person name="Sharon I."/>
            <person name="Castelle C.J."/>
            <person name="Probst A.J."/>
            <person name="Thomas B.C."/>
            <person name="Singh A."/>
            <person name="Wilkins M.J."/>
            <person name="Karaoz U."/>
            <person name="Brodie E.L."/>
            <person name="Williams K.H."/>
            <person name="Hubbard S.S."/>
            <person name="Banfield J.F."/>
        </authorList>
    </citation>
    <scope>NUCLEOTIDE SEQUENCE [LARGE SCALE GENOMIC DNA]</scope>
</reference>
<dbReference type="InterPro" id="IPR004477">
    <property type="entry name" value="ComEC_N"/>
</dbReference>
<keyword evidence="2" id="KW-1003">Cell membrane</keyword>
<evidence type="ECO:0000259" key="7">
    <source>
        <dbReference type="Pfam" id="PF03772"/>
    </source>
</evidence>
<name>A0A1G2EAV3_9BACT</name>
<feature type="transmembrane region" description="Helical" evidence="6">
    <location>
        <begin position="334"/>
        <end position="354"/>
    </location>
</feature>
<evidence type="ECO:0000256" key="2">
    <source>
        <dbReference type="ARBA" id="ARBA00022475"/>
    </source>
</evidence>
<organism evidence="9 10">
    <name type="scientific">Candidatus Nealsonbacteria bacterium RIFCSPLOWO2_01_FULL_41_9</name>
    <dbReference type="NCBI Taxonomy" id="1801671"/>
    <lineage>
        <taxon>Bacteria</taxon>
        <taxon>Candidatus Nealsoniibacteriota</taxon>
    </lineage>
</organism>
<feature type="transmembrane region" description="Helical" evidence="6">
    <location>
        <begin position="203"/>
        <end position="227"/>
    </location>
</feature>
<evidence type="ECO:0000313" key="10">
    <source>
        <dbReference type="Proteomes" id="UP000176406"/>
    </source>
</evidence>
<comment type="subcellular location">
    <subcellularLocation>
        <location evidence="1">Cell membrane</location>
        <topology evidence="1">Multi-pass membrane protein</topology>
    </subcellularLocation>
</comment>